<gene>
    <name evidence="2" type="ORF">LTR77_007493</name>
</gene>
<dbReference type="AlphaFoldDB" id="A0AAV9P7U1"/>
<reference evidence="2 3" key="1">
    <citation type="submission" date="2023-08" db="EMBL/GenBank/DDBJ databases">
        <title>Black Yeasts Isolated from many extreme environments.</title>
        <authorList>
            <person name="Coleine C."/>
            <person name="Stajich J.E."/>
            <person name="Selbmann L."/>
        </authorList>
    </citation>
    <scope>NUCLEOTIDE SEQUENCE [LARGE SCALE GENOMIC DNA]</scope>
    <source>
        <strain evidence="2 3">CCFEE 5935</strain>
    </source>
</reference>
<comment type="caution">
    <text evidence="2">The sequence shown here is derived from an EMBL/GenBank/DDBJ whole genome shotgun (WGS) entry which is preliminary data.</text>
</comment>
<evidence type="ECO:0000313" key="2">
    <source>
        <dbReference type="EMBL" id="KAK5167794.1"/>
    </source>
</evidence>
<proteinExistence type="predicted"/>
<dbReference type="GeneID" id="89928829"/>
<dbReference type="EMBL" id="JAVRRT010000011">
    <property type="protein sequence ID" value="KAK5167794.1"/>
    <property type="molecule type" value="Genomic_DNA"/>
</dbReference>
<protein>
    <submittedName>
        <fullName evidence="2">Uncharacterized protein</fullName>
    </submittedName>
</protein>
<evidence type="ECO:0000256" key="1">
    <source>
        <dbReference type="SAM" id="MobiDB-lite"/>
    </source>
</evidence>
<evidence type="ECO:0000313" key="3">
    <source>
        <dbReference type="Proteomes" id="UP001337655"/>
    </source>
</evidence>
<dbReference type="Proteomes" id="UP001337655">
    <property type="component" value="Unassembled WGS sequence"/>
</dbReference>
<feature type="region of interest" description="Disordered" evidence="1">
    <location>
        <begin position="1"/>
        <end position="20"/>
    </location>
</feature>
<sequence>MRYHDGPTPSQKPGHGKVEPQPHDCLIWVLLAPTSSEEPYKSQYDAAVERLVTALRAEEGLWHVTHLVNQGPPSVPHCAPSMIARASRGSLLVQAKPNDFGSTHPKLQSFLEHGNTAVEAGPIVRWSINTYELVQNYEPRTSKSLTGTCVVTVSIQPSPGQETEVDSWYRKDTLPLLGATSPELFLRCRRYKRVETSGGSGQLGAGGSPEMLAVNEYLSVKALFQHALTKGPVVEETERSKRVLGGARKVERTVWEVV</sequence>
<name>A0AAV9P7U1_9PEZI</name>
<dbReference type="RefSeq" id="XP_064657500.1">
    <property type="nucleotide sequence ID" value="XM_064804730.1"/>
</dbReference>
<keyword evidence="3" id="KW-1185">Reference proteome</keyword>
<organism evidence="2 3">
    <name type="scientific">Saxophila tyrrhenica</name>
    <dbReference type="NCBI Taxonomy" id="1690608"/>
    <lineage>
        <taxon>Eukaryota</taxon>
        <taxon>Fungi</taxon>
        <taxon>Dikarya</taxon>
        <taxon>Ascomycota</taxon>
        <taxon>Pezizomycotina</taxon>
        <taxon>Dothideomycetes</taxon>
        <taxon>Dothideomycetidae</taxon>
        <taxon>Mycosphaerellales</taxon>
        <taxon>Extremaceae</taxon>
        <taxon>Saxophila</taxon>
    </lineage>
</organism>
<accession>A0AAV9P7U1</accession>